<proteinExistence type="predicted"/>
<evidence type="ECO:0000256" key="2">
    <source>
        <dbReference type="ARBA" id="ARBA00022475"/>
    </source>
</evidence>
<feature type="transmembrane region" description="Helical" evidence="6">
    <location>
        <begin position="184"/>
        <end position="203"/>
    </location>
</feature>
<feature type="transmembrane region" description="Helical" evidence="6">
    <location>
        <begin position="254"/>
        <end position="276"/>
    </location>
</feature>
<evidence type="ECO:0000256" key="6">
    <source>
        <dbReference type="SAM" id="Phobius"/>
    </source>
</evidence>
<dbReference type="AlphaFoldDB" id="A0A1I5C315"/>
<organism evidence="7 8">
    <name type="scientific">Geodermatophilus obscurus</name>
    <dbReference type="NCBI Taxonomy" id="1861"/>
    <lineage>
        <taxon>Bacteria</taxon>
        <taxon>Bacillati</taxon>
        <taxon>Actinomycetota</taxon>
        <taxon>Actinomycetes</taxon>
        <taxon>Geodermatophilales</taxon>
        <taxon>Geodermatophilaceae</taxon>
        <taxon>Geodermatophilus</taxon>
    </lineage>
</organism>
<accession>A0A1I5C315</accession>
<keyword evidence="8" id="KW-1185">Reference proteome</keyword>
<evidence type="ECO:0000313" key="8">
    <source>
        <dbReference type="Proteomes" id="UP000183642"/>
    </source>
</evidence>
<name>A0A1I5C315_9ACTN</name>
<evidence type="ECO:0000256" key="3">
    <source>
        <dbReference type="ARBA" id="ARBA00022692"/>
    </source>
</evidence>
<dbReference type="Proteomes" id="UP000183642">
    <property type="component" value="Unassembled WGS sequence"/>
</dbReference>
<protein>
    <submittedName>
        <fullName evidence="7">Membrane protein involved in the export of O-antigen and teichoic acid</fullName>
    </submittedName>
</protein>
<feature type="transmembrane region" description="Helical" evidence="6">
    <location>
        <begin position="55"/>
        <end position="78"/>
    </location>
</feature>
<feature type="transmembrane region" description="Helical" evidence="6">
    <location>
        <begin position="224"/>
        <end position="242"/>
    </location>
</feature>
<keyword evidence="2" id="KW-1003">Cell membrane</keyword>
<dbReference type="GO" id="GO:0005886">
    <property type="term" value="C:plasma membrane"/>
    <property type="evidence" value="ECO:0007669"/>
    <property type="project" value="UniProtKB-SubCell"/>
</dbReference>
<keyword evidence="4 6" id="KW-1133">Transmembrane helix</keyword>
<sequence length="444" mass="43259">MTASRPRHPEEGAAPAVRAVPAAVLSGALLVVSALSYVVTVLAARVLTPASYGELAALLGVLLVGVVPATGLQTAAALDLGGRRTGTVGEAARQLHATALVTAAVAGLAGLAVLVPVAALLRLPDLTPAVWMVAVLVPHTLVGAYDGILQGTGRYGRLAVVVAAFGVLKAGGAVTGLLVGGTPAAALAGMAAGCALGALVSWAGCGRPGVSRGLRGPARSALRASGALLGLVLLVNLDLLLARHHLPAALAGEYAVGAVFAKVAYWLPQGVGVVVLPRLADPAGRRRALPSALAVVAGVGGLLVLGTAVLGAAALPLVGGAAYGEHLGGWTWVFAATGTLLALAQLLLYNGIAAADRVAAVAVWGTVLVETTVVGVLAATGALSVLTVAATAAGAGALLVTVGMLRLRAAPAPPADALAEAEVASASVSGAPVAVPAPPPRPPR</sequence>
<feature type="transmembrane region" description="Helical" evidence="6">
    <location>
        <begin position="99"/>
        <end position="123"/>
    </location>
</feature>
<dbReference type="RefSeq" id="WP_143107957.1">
    <property type="nucleotide sequence ID" value="NZ_FOWE01000001.1"/>
</dbReference>
<feature type="transmembrane region" description="Helical" evidence="6">
    <location>
        <begin position="155"/>
        <end position="178"/>
    </location>
</feature>
<dbReference type="InterPro" id="IPR050833">
    <property type="entry name" value="Poly_Biosynth_Transport"/>
</dbReference>
<feature type="transmembrane region" description="Helical" evidence="6">
    <location>
        <begin position="385"/>
        <end position="405"/>
    </location>
</feature>
<feature type="transmembrane region" description="Helical" evidence="6">
    <location>
        <begin position="129"/>
        <end position="148"/>
    </location>
</feature>
<evidence type="ECO:0000256" key="5">
    <source>
        <dbReference type="ARBA" id="ARBA00023136"/>
    </source>
</evidence>
<gene>
    <name evidence="7" type="ORF">SAMN05660359_00050</name>
</gene>
<evidence type="ECO:0000256" key="4">
    <source>
        <dbReference type="ARBA" id="ARBA00022989"/>
    </source>
</evidence>
<dbReference type="PANTHER" id="PTHR30250:SF11">
    <property type="entry name" value="O-ANTIGEN TRANSPORTER-RELATED"/>
    <property type="match status" value="1"/>
</dbReference>
<keyword evidence="5 6" id="KW-0472">Membrane</keyword>
<feature type="transmembrane region" description="Helical" evidence="6">
    <location>
        <begin position="330"/>
        <end position="349"/>
    </location>
</feature>
<comment type="subcellular location">
    <subcellularLocation>
        <location evidence="1">Cell membrane</location>
        <topology evidence="1">Multi-pass membrane protein</topology>
    </subcellularLocation>
</comment>
<evidence type="ECO:0000313" key="7">
    <source>
        <dbReference type="EMBL" id="SFN81192.1"/>
    </source>
</evidence>
<feature type="transmembrane region" description="Helical" evidence="6">
    <location>
        <begin position="288"/>
        <end position="318"/>
    </location>
</feature>
<dbReference type="EMBL" id="FOWE01000001">
    <property type="protein sequence ID" value="SFN81192.1"/>
    <property type="molecule type" value="Genomic_DNA"/>
</dbReference>
<feature type="transmembrane region" description="Helical" evidence="6">
    <location>
        <begin position="361"/>
        <end position="379"/>
    </location>
</feature>
<feature type="transmembrane region" description="Helical" evidence="6">
    <location>
        <begin position="20"/>
        <end position="43"/>
    </location>
</feature>
<dbReference type="OrthoDB" id="5140599at2"/>
<reference evidence="8" key="1">
    <citation type="submission" date="2016-10" db="EMBL/GenBank/DDBJ databases">
        <authorList>
            <person name="Varghese N."/>
            <person name="Submissions S."/>
        </authorList>
    </citation>
    <scope>NUCLEOTIDE SEQUENCE [LARGE SCALE GENOMIC DNA]</scope>
    <source>
        <strain evidence="8">DSM 43161</strain>
    </source>
</reference>
<keyword evidence="3 6" id="KW-0812">Transmembrane</keyword>
<dbReference type="PANTHER" id="PTHR30250">
    <property type="entry name" value="PST FAMILY PREDICTED COLANIC ACID TRANSPORTER"/>
    <property type="match status" value="1"/>
</dbReference>
<evidence type="ECO:0000256" key="1">
    <source>
        <dbReference type="ARBA" id="ARBA00004651"/>
    </source>
</evidence>